<dbReference type="SUPFAM" id="SSF81382">
    <property type="entry name" value="Skp1 dimerisation domain-like"/>
    <property type="match status" value="1"/>
</dbReference>
<keyword evidence="2" id="KW-1185">Reference proteome</keyword>
<evidence type="ECO:0000313" key="2">
    <source>
        <dbReference type="Proteomes" id="UP000887566"/>
    </source>
</evidence>
<dbReference type="PANTHER" id="PTHR11165">
    <property type="entry name" value="SKP1"/>
    <property type="match status" value="1"/>
</dbReference>
<proteinExistence type="predicted"/>
<dbReference type="AlphaFoldDB" id="A0A914XIX6"/>
<name>A0A914XIX6_9BILA</name>
<protein>
    <submittedName>
        <fullName evidence="3">S-phase kinase-associated protein 1</fullName>
    </submittedName>
</protein>
<feature type="domain" description="SKP1 component dimerisation" evidence="1">
    <location>
        <begin position="130"/>
        <end position="175"/>
    </location>
</feature>
<dbReference type="Proteomes" id="UP000887566">
    <property type="component" value="Unplaced"/>
</dbReference>
<dbReference type="InterPro" id="IPR016072">
    <property type="entry name" value="Skp1_comp_dimer"/>
</dbReference>
<evidence type="ECO:0000313" key="3">
    <source>
        <dbReference type="WBParaSite" id="PSAMB.scaffold7size148684.g96.t1"/>
    </source>
</evidence>
<reference evidence="3" key="1">
    <citation type="submission" date="2022-11" db="UniProtKB">
        <authorList>
            <consortium name="WormBaseParasite"/>
        </authorList>
    </citation>
    <scope>IDENTIFICATION</scope>
</reference>
<sequence>MAETVELKKKLFKPPISYPEKITLLTVDQKKMVVDFVALKDSKVINMIDSLMCEDTIKELTFPLHDKFATEATLRKAFEWMERNAGIELKPEDMESKIKLDAKQIDFFAQLDIDAHIGLILAANYLNTLPLLHYSLQALADKMSAMNVDALRSAFAIPAPSSEEERALRAKFAWALEEPSKQSK</sequence>
<dbReference type="InterPro" id="IPR011333">
    <property type="entry name" value="SKP1/BTB/POZ_sf"/>
</dbReference>
<evidence type="ECO:0000259" key="1">
    <source>
        <dbReference type="Pfam" id="PF01466"/>
    </source>
</evidence>
<dbReference type="GO" id="GO:0006511">
    <property type="term" value="P:ubiquitin-dependent protein catabolic process"/>
    <property type="evidence" value="ECO:0007669"/>
    <property type="project" value="InterPro"/>
</dbReference>
<dbReference type="InterPro" id="IPR016897">
    <property type="entry name" value="SKP1"/>
</dbReference>
<dbReference type="InterPro" id="IPR036296">
    <property type="entry name" value="SKP1-like_dim_sf"/>
</dbReference>
<organism evidence="2 3">
    <name type="scientific">Plectus sambesii</name>
    <dbReference type="NCBI Taxonomy" id="2011161"/>
    <lineage>
        <taxon>Eukaryota</taxon>
        <taxon>Metazoa</taxon>
        <taxon>Ecdysozoa</taxon>
        <taxon>Nematoda</taxon>
        <taxon>Chromadorea</taxon>
        <taxon>Plectida</taxon>
        <taxon>Plectina</taxon>
        <taxon>Plectoidea</taxon>
        <taxon>Plectidae</taxon>
        <taxon>Plectus</taxon>
    </lineage>
</organism>
<dbReference type="Pfam" id="PF01466">
    <property type="entry name" value="Skp1"/>
    <property type="match status" value="1"/>
</dbReference>
<dbReference type="WBParaSite" id="PSAMB.scaffold7size148684.g96.t1">
    <property type="protein sequence ID" value="PSAMB.scaffold7size148684.g96.t1"/>
    <property type="gene ID" value="PSAMB.scaffold7size148684.g96"/>
</dbReference>
<dbReference type="Gene3D" id="3.30.710.10">
    <property type="entry name" value="Potassium Channel Kv1.1, Chain A"/>
    <property type="match status" value="1"/>
</dbReference>
<accession>A0A914XIX6</accession>